<protein>
    <submittedName>
        <fullName evidence="2">Uncharacterized protein</fullName>
    </submittedName>
</protein>
<keyword evidence="3" id="KW-1185">Reference proteome</keyword>
<evidence type="ECO:0000313" key="2">
    <source>
        <dbReference type="EMBL" id="OAQ99310.1"/>
    </source>
</evidence>
<dbReference type="OMA" id="TYVMRSA"/>
<dbReference type="Proteomes" id="UP000243081">
    <property type="component" value="Unassembled WGS sequence"/>
</dbReference>
<sequence>MPCDDNSQNTAKAAAAPAPTSSSNVQTESVAAVADRAEVAALYETGLLYKDAAGPRGRGLTLDSIEHDEPTYVMRSAKPRTRKQHGRRARGAAALSDLDLALNLSFSDLGDAESVVQYLMALTASEADAADASSTLSSPTLRAIQEMDDASSEAWVVLDNESA</sequence>
<evidence type="ECO:0000313" key="3">
    <source>
        <dbReference type="Proteomes" id="UP000243081"/>
    </source>
</evidence>
<dbReference type="AlphaFoldDB" id="A0A179ICE7"/>
<gene>
    <name evidence="2" type="ORF">LLEC1_08173</name>
</gene>
<proteinExistence type="predicted"/>
<dbReference type="EMBL" id="LUKN01002301">
    <property type="protein sequence ID" value="OAQ99310.1"/>
    <property type="molecule type" value="Genomic_DNA"/>
</dbReference>
<evidence type="ECO:0000256" key="1">
    <source>
        <dbReference type="SAM" id="MobiDB-lite"/>
    </source>
</evidence>
<feature type="region of interest" description="Disordered" evidence="1">
    <location>
        <begin position="1"/>
        <end position="27"/>
    </location>
</feature>
<reference evidence="2 3" key="1">
    <citation type="submission" date="2016-03" db="EMBL/GenBank/DDBJ databases">
        <title>Fine-scale spatial genetic structure of a fungal parasite of coffee scale insects.</title>
        <authorList>
            <person name="Jackson D."/>
            <person name="Zemenick K.A."/>
            <person name="Malloure B."/>
            <person name="Quandt C.A."/>
            <person name="James T.Y."/>
        </authorList>
    </citation>
    <scope>NUCLEOTIDE SEQUENCE [LARGE SCALE GENOMIC DNA]</scope>
    <source>
        <strain evidence="2 3">UM487</strain>
    </source>
</reference>
<feature type="compositionally biased region" description="Low complexity" evidence="1">
    <location>
        <begin position="10"/>
        <end position="23"/>
    </location>
</feature>
<accession>A0A179ICE7</accession>
<comment type="caution">
    <text evidence="2">The sequence shown here is derived from an EMBL/GenBank/DDBJ whole genome shotgun (WGS) entry which is preliminary data.</text>
</comment>
<name>A0A179ICE7_CORDF</name>
<dbReference type="OrthoDB" id="5207704at2759"/>
<organism evidence="2 3">
    <name type="scientific">Cordyceps confragosa</name>
    <name type="common">Lecanicillium lecanii</name>
    <dbReference type="NCBI Taxonomy" id="2714763"/>
    <lineage>
        <taxon>Eukaryota</taxon>
        <taxon>Fungi</taxon>
        <taxon>Dikarya</taxon>
        <taxon>Ascomycota</taxon>
        <taxon>Pezizomycotina</taxon>
        <taxon>Sordariomycetes</taxon>
        <taxon>Hypocreomycetidae</taxon>
        <taxon>Hypocreales</taxon>
        <taxon>Cordycipitaceae</taxon>
        <taxon>Akanthomyces</taxon>
    </lineage>
</organism>